<accession>A0ABQ8IRX6</accession>
<reference evidence="1 2" key="2">
    <citation type="journal article" date="2022" name="Mol. Biol. Evol.">
        <title>Comparative Genomics Reveals Insights into the Divergent Evolution of Astigmatic Mites and Household Pest Adaptations.</title>
        <authorList>
            <person name="Xiong Q."/>
            <person name="Wan A.T."/>
            <person name="Liu X."/>
            <person name="Fung C.S."/>
            <person name="Xiao X."/>
            <person name="Malainual N."/>
            <person name="Hou J."/>
            <person name="Wang L."/>
            <person name="Wang M."/>
            <person name="Yang K.Y."/>
            <person name="Cui Y."/>
            <person name="Leung E.L."/>
            <person name="Nong W."/>
            <person name="Shin S.K."/>
            <person name="Au S.W."/>
            <person name="Jeong K.Y."/>
            <person name="Chew F.T."/>
            <person name="Hui J.H."/>
            <person name="Leung T.F."/>
            <person name="Tungtrongchitr A."/>
            <person name="Zhong N."/>
            <person name="Liu Z."/>
            <person name="Tsui S.K."/>
        </authorList>
    </citation>
    <scope>NUCLEOTIDE SEQUENCE [LARGE SCALE GENOMIC DNA]</scope>
    <source>
        <strain evidence="1">Derp</strain>
    </source>
</reference>
<keyword evidence="2" id="KW-1185">Reference proteome</keyword>
<organism evidence="1 2">
    <name type="scientific">Dermatophagoides pteronyssinus</name>
    <name type="common">European house dust mite</name>
    <dbReference type="NCBI Taxonomy" id="6956"/>
    <lineage>
        <taxon>Eukaryota</taxon>
        <taxon>Metazoa</taxon>
        <taxon>Ecdysozoa</taxon>
        <taxon>Arthropoda</taxon>
        <taxon>Chelicerata</taxon>
        <taxon>Arachnida</taxon>
        <taxon>Acari</taxon>
        <taxon>Acariformes</taxon>
        <taxon>Sarcoptiformes</taxon>
        <taxon>Astigmata</taxon>
        <taxon>Psoroptidia</taxon>
        <taxon>Analgoidea</taxon>
        <taxon>Pyroglyphidae</taxon>
        <taxon>Dermatophagoidinae</taxon>
        <taxon>Dermatophagoides</taxon>
    </lineage>
</organism>
<comment type="caution">
    <text evidence="1">The sequence shown here is derived from an EMBL/GenBank/DDBJ whole genome shotgun (WGS) entry which is preliminary data.</text>
</comment>
<dbReference type="Proteomes" id="UP000887458">
    <property type="component" value="Unassembled WGS sequence"/>
</dbReference>
<dbReference type="EMBL" id="NJHN03000123">
    <property type="protein sequence ID" value="KAH9413075.1"/>
    <property type="molecule type" value="Genomic_DNA"/>
</dbReference>
<protein>
    <submittedName>
        <fullName evidence="1">Uncharacterized protein</fullName>
    </submittedName>
</protein>
<evidence type="ECO:0000313" key="2">
    <source>
        <dbReference type="Proteomes" id="UP000887458"/>
    </source>
</evidence>
<name>A0ABQ8IRX6_DERPT</name>
<sequence>MKNEKKTCLSLKNNEYNTLVTIIKDAKLLQSRVHCPKFWNLLGNNTEYRSFHLRHIPNLV</sequence>
<gene>
    <name evidence="1" type="ORF">DERP_006761</name>
</gene>
<evidence type="ECO:0000313" key="1">
    <source>
        <dbReference type="EMBL" id="KAH9413075.1"/>
    </source>
</evidence>
<proteinExistence type="predicted"/>
<reference evidence="1 2" key="1">
    <citation type="journal article" date="2018" name="J. Allergy Clin. Immunol.">
        <title>High-quality assembly of Dermatophagoides pteronyssinus genome and transcriptome reveals a wide range of novel allergens.</title>
        <authorList>
            <person name="Liu X.Y."/>
            <person name="Yang K.Y."/>
            <person name="Wang M.Q."/>
            <person name="Kwok J.S."/>
            <person name="Zeng X."/>
            <person name="Yang Z."/>
            <person name="Xiao X.J."/>
            <person name="Lau C.P."/>
            <person name="Li Y."/>
            <person name="Huang Z.M."/>
            <person name="Ba J.G."/>
            <person name="Yim A.K."/>
            <person name="Ouyang C.Y."/>
            <person name="Ngai S.M."/>
            <person name="Chan T.F."/>
            <person name="Leung E.L."/>
            <person name="Liu L."/>
            <person name="Liu Z.G."/>
            <person name="Tsui S.K."/>
        </authorList>
    </citation>
    <scope>NUCLEOTIDE SEQUENCE [LARGE SCALE GENOMIC DNA]</scope>
    <source>
        <strain evidence="1">Derp</strain>
    </source>
</reference>